<dbReference type="PROSITE" id="PS51671">
    <property type="entry name" value="ACT"/>
    <property type="match status" value="1"/>
</dbReference>
<dbReference type="InterPro" id="IPR029753">
    <property type="entry name" value="D-isomer_DH_CS"/>
</dbReference>
<dbReference type="SUPFAM" id="SSF143548">
    <property type="entry name" value="Serine metabolism enzymes domain"/>
    <property type="match status" value="1"/>
</dbReference>
<dbReference type="InterPro" id="IPR045626">
    <property type="entry name" value="PGDH_ASB_dom"/>
</dbReference>
<evidence type="ECO:0000256" key="4">
    <source>
        <dbReference type="ARBA" id="ARBA00021582"/>
    </source>
</evidence>
<dbReference type="InterPro" id="IPR050857">
    <property type="entry name" value="D-2-hydroxyacid_DH"/>
</dbReference>
<reference evidence="13 14" key="1">
    <citation type="submission" date="2021-01" db="EMBL/GenBank/DDBJ databases">
        <title>Genomic Encyclopedia of Type Strains, Phase IV (KMG-IV): sequencing the most valuable type-strain genomes for metagenomic binning, comparative biology and taxonomic classification.</title>
        <authorList>
            <person name="Goeker M."/>
        </authorList>
    </citation>
    <scope>NUCLEOTIDE SEQUENCE [LARGE SCALE GENOMIC DNA]</scope>
    <source>
        <strain evidence="13 14">DSM 28236</strain>
    </source>
</reference>
<dbReference type="CDD" id="cd12173">
    <property type="entry name" value="PGDH_4"/>
    <property type="match status" value="1"/>
</dbReference>
<gene>
    <name evidence="13" type="ORF">JOD45_003170</name>
</gene>
<evidence type="ECO:0000256" key="7">
    <source>
        <dbReference type="ARBA" id="ARBA00023027"/>
    </source>
</evidence>
<dbReference type="Gene3D" id="3.30.1330.90">
    <property type="entry name" value="D-3-phosphoglycerate dehydrogenase, domain 3"/>
    <property type="match status" value="1"/>
</dbReference>
<dbReference type="Pfam" id="PF01842">
    <property type="entry name" value="ACT"/>
    <property type="match status" value="1"/>
</dbReference>
<comment type="caution">
    <text evidence="13">The sequence shown here is derived from an EMBL/GenBank/DDBJ whole genome shotgun (WGS) entry which is preliminary data.</text>
</comment>
<dbReference type="InterPro" id="IPR002912">
    <property type="entry name" value="ACT_dom"/>
</dbReference>
<proteinExistence type="inferred from homology"/>
<comment type="pathway">
    <text evidence="2 11">Amino-acid biosynthesis; L-serine biosynthesis; L-serine from 3-phospho-D-glycerate: step 1/3.</text>
</comment>
<comment type="catalytic activity">
    <reaction evidence="9">
        <text>(R)-2-hydroxyglutarate + NAD(+) = 2-oxoglutarate + NADH + H(+)</text>
        <dbReference type="Rhea" id="RHEA:49612"/>
        <dbReference type="ChEBI" id="CHEBI:15378"/>
        <dbReference type="ChEBI" id="CHEBI:15801"/>
        <dbReference type="ChEBI" id="CHEBI:16810"/>
        <dbReference type="ChEBI" id="CHEBI:57540"/>
        <dbReference type="ChEBI" id="CHEBI:57945"/>
        <dbReference type="EC" id="1.1.1.399"/>
    </reaction>
</comment>
<dbReference type="InterPro" id="IPR006140">
    <property type="entry name" value="D-isomer_DH_NAD-bd"/>
</dbReference>
<evidence type="ECO:0000256" key="1">
    <source>
        <dbReference type="ARBA" id="ARBA00003800"/>
    </source>
</evidence>
<evidence type="ECO:0000313" key="13">
    <source>
        <dbReference type="EMBL" id="MBM7646935.1"/>
    </source>
</evidence>
<keyword evidence="6 11" id="KW-0560">Oxidoreductase</keyword>
<dbReference type="EMBL" id="JAFBER010000034">
    <property type="protein sequence ID" value="MBM7646935.1"/>
    <property type="molecule type" value="Genomic_DNA"/>
</dbReference>
<comment type="function">
    <text evidence="1">Catalyzes the reversible oxidation of 3-phospho-D-glycerate to 3-phosphonooxypyruvate, the first step of the phosphorylated L-serine biosynthesis pathway. Also catalyzes the reversible oxidation of 2-hydroxyglutarate to 2-oxoglutarate.</text>
</comment>
<dbReference type="Pfam" id="PF02826">
    <property type="entry name" value="2-Hacid_dh_C"/>
    <property type="match status" value="1"/>
</dbReference>
<dbReference type="PROSITE" id="PS00670">
    <property type="entry name" value="D_2_HYDROXYACID_DH_2"/>
    <property type="match status" value="1"/>
</dbReference>
<evidence type="ECO:0000259" key="12">
    <source>
        <dbReference type="PROSITE" id="PS51671"/>
    </source>
</evidence>
<comment type="similarity">
    <text evidence="3 11">Belongs to the D-isomer specific 2-hydroxyacid dehydrogenase family.</text>
</comment>
<dbReference type="PANTHER" id="PTHR42789:SF1">
    <property type="entry name" value="D-ISOMER SPECIFIC 2-HYDROXYACID DEHYDROGENASE FAMILY PROTEIN (AFU_ORTHOLOGUE AFUA_6G10090)"/>
    <property type="match status" value="1"/>
</dbReference>
<dbReference type="InterPro" id="IPR006236">
    <property type="entry name" value="PGDH"/>
</dbReference>
<dbReference type="InterPro" id="IPR045865">
    <property type="entry name" value="ACT-like_dom_sf"/>
</dbReference>
<evidence type="ECO:0000256" key="10">
    <source>
        <dbReference type="ARBA" id="ARBA00048731"/>
    </source>
</evidence>
<comment type="catalytic activity">
    <reaction evidence="10 11">
        <text>(2R)-3-phosphoglycerate + NAD(+) = 3-phosphooxypyruvate + NADH + H(+)</text>
        <dbReference type="Rhea" id="RHEA:12641"/>
        <dbReference type="ChEBI" id="CHEBI:15378"/>
        <dbReference type="ChEBI" id="CHEBI:18110"/>
        <dbReference type="ChEBI" id="CHEBI:57540"/>
        <dbReference type="ChEBI" id="CHEBI:57945"/>
        <dbReference type="ChEBI" id="CHEBI:58272"/>
        <dbReference type="EC" id="1.1.1.95"/>
    </reaction>
</comment>
<dbReference type="CDD" id="cd04902">
    <property type="entry name" value="ACT_3PGDH-xct"/>
    <property type="match status" value="1"/>
</dbReference>
<evidence type="ECO:0000256" key="3">
    <source>
        <dbReference type="ARBA" id="ARBA00005854"/>
    </source>
</evidence>
<organism evidence="13 14">
    <name type="scientific">Scopulibacillus daqui</name>
    <dbReference type="NCBI Taxonomy" id="1469162"/>
    <lineage>
        <taxon>Bacteria</taxon>
        <taxon>Bacillati</taxon>
        <taxon>Bacillota</taxon>
        <taxon>Bacilli</taxon>
        <taxon>Bacillales</taxon>
        <taxon>Sporolactobacillaceae</taxon>
        <taxon>Scopulibacillus</taxon>
    </lineage>
</organism>
<evidence type="ECO:0000256" key="6">
    <source>
        <dbReference type="ARBA" id="ARBA00023002"/>
    </source>
</evidence>
<dbReference type="PROSITE" id="PS00671">
    <property type="entry name" value="D_2_HYDROXYACID_DH_3"/>
    <property type="match status" value="1"/>
</dbReference>
<dbReference type="GO" id="GO:0004617">
    <property type="term" value="F:phosphoglycerate dehydrogenase activity"/>
    <property type="evidence" value="ECO:0007669"/>
    <property type="project" value="UniProtKB-EC"/>
</dbReference>
<evidence type="ECO:0000256" key="5">
    <source>
        <dbReference type="ARBA" id="ARBA00022605"/>
    </source>
</evidence>
<keyword evidence="8 11" id="KW-0718">Serine biosynthesis</keyword>
<dbReference type="SUPFAM" id="SSF51735">
    <property type="entry name" value="NAD(P)-binding Rossmann-fold domains"/>
    <property type="match status" value="1"/>
</dbReference>
<dbReference type="PANTHER" id="PTHR42789">
    <property type="entry name" value="D-ISOMER SPECIFIC 2-HYDROXYACID DEHYDROGENASE FAMILY PROTEIN (AFU_ORTHOLOGUE AFUA_6G10090)"/>
    <property type="match status" value="1"/>
</dbReference>
<dbReference type="InterPro" id="IPR029009">
    <property type="entry name" value="ASB_dom_sf"/>
</dbReference>
<feature type="domain" description="ACT" evidence="12">
    <location>
        <begin position="455"/>
        <end position="527"/>
    </location>
</feature>
<evidence type="ECO:0000256" key="2">
    <source>
        <dbReference type="ARBA" id="ARBA00005216"/>
    </source>
</evidence>
<protein>
    <recommendedName>
        <fullName evidence="4 11">D-3-phosphoglycerate dehydrogenase</fullName>
        <ecNumber evidence="11">1.1.1.95</ecNumber>
    </recommendedName>
</protein>
<sequence>MFNVLISDPLNEEGIEPLLKAKDIRVHIETGLKPEALQSVIPDYHALLVRSQTQVSANIINAGSKLKVIGRAGVGVDNIDLKAATQKGIMVLNAPEGNTISAAEHTFAMMMALSRNIPQAYKSLVGGEWNRKAFQGAELNRKVIGIIGLGRIGAEVAKRAKAFNMKVVAYDPFLTKERAEKLGIEKAELDMVLAAADFITVHTPLTQETKHLINSEKFNMMKDGVRIINCARGGIIDEDDLYHAIKDGKVAGAALDVFEKEPATGHPLLTLPQVIATPHLGASTVEAQKNVAVDVSEGILKVLHDQPFRNIVNYPPIPSEMMKKLTPYFGLCEKMGEMAIQLVKEKPDEITITYSGELMDLETTPLTRSILKGILSYYLSAKVNFINAAFMAKEHDIAYTVEKKPYHQSFTSLITLHVKTGNHERVIAGTLIEGYGPRIIRIGEYHIDVSPEGHLLFVHHHDLPGLIGKVGSILGEHGVNIATMQVGRKTAGGQAIMMLSVDKKIEKDVMERLENIEDIMSVQEIDL</sequence>
<dbReference type="InterPro" id="IPR036291">
    <property type="entry name" value="NAD(P)-bd_dom_sf"/>
</dbReference>
<dbReference type="EC" id="1.1.1.95" evidence="11"/>
<dbReference type="RefSeq" id="WP_205004806.1">
    <property type="nucleotide sequence ID" value="NZ_JAFBER010000034.1"/>
</dbReference>
<keyword evidence="14" id="KW-1185">Reference proteome</keyword>
<evidence type="ECO:0000256" key="8">
    <source>
        <dbReference type="ARBA" id="ARBA00023299"/>
    </source>
</evidence>
<name>A0ABS2Q527_9BACL</name>
<dbReference type="Gene3D" id="3.30.70.260">
    <property type="match status" value="1"/>
</dbReference>
<dbReference type="NCBIfam" id="TIGR01327">
    <property type="entry name" value="PGDH"/>
    <property type="match status" value="1"/>
</dbReference>
<dbReference type="Pfam" id="PF00389">
    <property type="entry name" value="2-Hacid_dh"/>
    <property type="match status" value="1"/>
</dbReference>
<dbReference type="Gene3D" id="3.40.50.720">
    <property type="entry name" value="NAD(P)-binding Rossmann-like Domain"/>
    <property type="match status" value="2"/>
</dbReference>
<dbReference type="InterPro" id="IPR029752">
    <property type="entry name" value="D-isomer_DH_CS1"/>
</dbReference>
<dbReference type="PROSITE" id="PS00065">
    <property type="entry name" value="D_2_HYDROXYACID_DH_1"/>
    <property type="match status" value="1"/>
</dbReference>
<keyword evidence="7 11" id="KW-0520">NAD</keyword>
<evidence type="ECO:0000256" key="11">
    <source>
        <dbReference type="RuleBase" id="RU363003"/>
    </source>
</evidence>
<dbReference type="SUPFAM" id="SSF55021">
    <property type="entry name" value="ACT-like"/>
    <property type="match status" value="1"/>
</dbReference>
<keyword evidence="5 11" id="KW-0028">Amino-acid biosynthesis</keyword>
<dbReference type="InterPro" id="IPR006139">
    <property type="entry name" value="D-isomer_2_OHA_DH_cat_dom"/>
</dbReference>
<accession>A0ABS2Q527</accession>
<evidence type="ECO:0000256" key="9">
    <source>
        <dbReference type="ARBA" id="ARBA00048126"/>
    </source>
</evidence>
<dbReference type="Pfam" id="PF19304">
    <property type="entry name" value="PGDH_inter"/>
    <property type="match status" value="1"/>
</dbReference>
<evidence type="ECO:0000313" key="14">
    <source>
        <dbReference type="Proteomes" id="UP000808914"/>
    </source>
</evidence>
<dbReference type="Proteomes" id="UP000808914">
    <property type="component" value="Unassembled WGS sequence"/>
</dbReference>
<dbReference type="SUPFAM" id="SSF52283">
    <property type="entry name" value="Formate/glycerate dehydrogenase catalytic domain-like"/>
    <property type="match status" value="1"/>
</dbReference>